<reference evidence="2 4" key="2">
    <citation type="submission" date="2018-03" db="EMBL/GenBank/DDBJ databases">
        <title>Diversity of bacteria associated with corn roots inoculated with woodland soils in Canada, and Description of Pseudomonas aylmerense sp. nov.</title>
        <authorList>
            <person name="Tambong J.T."/>
            <person name="Xu R."/>
            <person name="Tchagang C."/>
        </authorList>
    </citation>
    <scope>NUCLEOTIDE SEQUENCE [LARGE SCALE GENOMIC DNA]</scope>
    <source>
        <strain evidence="2 4">S1E44</strain>
    </source>
</reference>
<gene>
    <name evidence="1" type="ORF">BBG20_24090</name>
    <name evidence="2" type="ORF">C9382_14725</name>
</gene>
<evidence type="ECO:0000313" key="2">
    <source>
        <dbReference type="EMBL" id="PTC28571.1"/>
    </source>
</evidence>
<dbReference type="RefSeq" id="WP_065907883.1">
    <property type="nucleotide sequence ID" value="NZ_MAUE01000039.1"/>
</dbReference>
<sequence length="1013" mass="111811">MSNLPVDPAADSRGDEAPPLLLSQDMVAYNTHNPTANSPRRVEDLDPPFSAYPHIPLHATLYPENGVYGLAIRHITPYAYFVFEKWFDWSFFDFYALYLEDLLNPVAADNVFEDEQRYGLFVPREHVPEGEIQIYGRVLRPSSGQESTSPLQTILIKTTRPGGTDTDPGCPWHTGLVMTVEGLPEGSTINPPIAERGVWCLIEPYKHIRQNDRIELSWDGIFVIHIVSPAEATGSGPIRIFVSKDIILQGGLMGPLNLRFRVQDVVENMSGEKYAYSKPYILMSQLDPSLLEAPNFLVDDEESYQIDFDTQSDSIFEVLVFTDRENPAPNPRHQIFVSLFATLADGSTQDFALPAAIDNNRGSTTVPVDREIIQQLVGGSFRVSFLWQTAGGESLGQSGTNTVTVIGTPVLMPGVTINPIELGLIDPAHDITVTIPFYEPHDPDWLETLHIERRIPGGGGTPYIDSQLAGAQGGSRRVKKEDLQRFNGLGLIYFYYVVTNGVTPRKSTEVGAQVGERVADMPLPQLEGTEGNNINPDHIIGPDVVLTLPYLGAQDGNVYHWSCVGSALGGSADGTIVINPATAGRSLPFPVSRTILDFNLNGSLRISYSLERVGPPRQVLRSEVLNLTVGPGVELEPPEVAEAQRFPDRLDPLAALSGANVLLKFRPMHATDRIFVDWLSPDGIGSYATDVQGDPVTNEVSAPIPSEFIAKGIREGGNRISVQYHFFRGAIPYESEILNLELLPLTGLPTPFIQGVGDAVDLVLSQLVAGARTLTSVWPFIHPDSRIWMEYHGTLNNGDAYHEMTYISHRLGEADAIGGLQPPTPIEALQRLMDRSSLTIQVWVGFSQSLSKALAVAFPTRIYNVRVDYFRDLTDFYNFNWNGWMNSVNGKGDLMIEGAENVVWRATKSNFEAIEPGIQKTFENLKAATRYEVSFYCKTTGSASQTTAKISLGDTTVTRIVTPDRNWEKFSHIFTTAATPPTQTLQIKIAFSINATSTFFMDQIQIREVALVQ</sequence>
<evidence type="ECO:0000313" key="4">
    <source>
        <dbReference type="Proteomes" id="UP000240571"/>
    </source>
</evidence>
<accession>A0A2T4FYS0</accession>
<dbReference type="EMBL" id="MAUE01000039">
    <property type="protein sequence ID" value="OCW21679.1"/>
    <property type="molecule type" value="Genomic_DNA"/>
</dbReference>
<comment type="caution">
    <text evidence="2">The sequence shown here is derived from an EMBL/GenBank/DDBJ whole genome shotgun (WGS) entry which is preliminary data.</text>
</comment>
<evidence type="ECO:0008006" key="5">
    <source>
        <dbReference type="Google" id="ProtNLM"/>
    </source>
</evidence>
<proteinExistence type="predicted"/>
<dbReference type="Gene3D" id="2.60.120.260">
    <property type="entry name" value="Galactose-binding domain-like"/>
    <property type="match status" value="1"/>
</dbReference>
<organism evidence="2 4">
    <name type="scientific">Pseudomonas aylmerensis</name>
    <dbReference type="NCBI Taxonomy" id="1869229"/>
    <lineage>
        <taxon>Bacteria</taxon>
        <taxon>Pseudomonadati</taxon>
        <taxon>Pseudomonadota</taxon>
        <taxon>Gammaproteobacteria</taxon>
        <taxon>Pseudomonadales</taxon>
        <taxon>Pseudomonadaceae</taxon>
        <taxon>Pseudomonas</taxon>
    </lineage>
</organism>
<reference evidence="1 3" key="1">
    <citation type="submission" date="2016-06" db="EMBL/GenBank/DDBJ databases">
        <title>Draft genome sequence of Pseudomonas sp. S1E40, a novel strain antagonistic activity to fungal plant pathogen.</title>
        <authorList>
            <person name="Tambong J.T."/>
            <person name="Tchagang C."/>
            <person name="Xu R."/>
        </authorList>
    </citation>
    <scope>NUCLEOTIDE SEQUENCE [LARGE SCALE GENOMIC DNA]</scope>
    <source>
        <strain evidence="1 3">S1E40</strain>
    </source>
</reference>
<keyword evidence="3" id="KW-1185">Reference proteome</keyword>
<dbReference type="AlphaFoldDB" id="A0A2T4FYS0"/>
<dbReference type="EMBL" id="PYWW01000033">
    <property type="protein sequence ID" value="PTC28571.1"/>
    <property type="molecule type" value="Genomic_DNA"/>
</dbReference>
<evidence type="ECO:0000313" key="1">
    <source>
        <dbReference type="EMBL" id="OCW21679.1"/>
    </source>
</evidence>
<evidence type="ECO:0000313" key="3">
    <source>
        <dbReference type="Proteomes" id="UP000095081"/>
    </source>
</evidence>
<protein>
    <recommendedName>
        <fullName evidence="5">Carbohydrate binding domain-containing protein</fullName>
    </recommendedName>
</protein>
<name>A0A2T4FYS0_9PSED</name>
<dbReference type="Proteomes" id="UP000240571">
    <property type="component" value="Unassembled WGS sequence"/>
</dbReference>
<dbReference type="OrthoDB" id="6812076at2"/>
<dbReference type="Proteomes" id="UP000095081">
    <property type="component" value="Unassembled WGS sequence"/>
</dbReference>